<dbReference type="Proteomes" id="UP001497482">
    <property type="component" value="Chromosome 16"/>
</dbReference>
<proteinExistence type="predicted"/>
<dbReference type="EMBL" id="OZ035838">
    <property type="protein sequence ID" value="CAL1584253.1"/>
    <property type="molecule type" value="Genomic_DNA"/>
</dbReference>
<reference evidence="2 3" key="1">
    <citation type="submission" date="2024-04" db="EMBL/GenBank/DDBJ databases">
        <authorList>
            <person name="Waldvogel A.-M."/>
            <person name="Schoenle A."/>
        </authorList>
    </citation>
    <scope>NUCLEOTIDE SEQUENCE [LARGE SCALE GENOMIC DNA]</scope>
</reference>
<keyword evidence="3" id="KW-1185">Reference proteome</keyword>
<evidence type="ECO:0000313" key="2">
    <source>
        <dbReference type="EMBL" id="CAL1584253.1"/>
    </source>
</evidence>
<protein>
    <submittedName>
        <fullName evidence="2">Uncharacterized protein</fullName>
    </submittedName>
</protein>
<accession>A0AAV2K5T2</accession>
<evidence type="ECO:0000313" key="3">
    <source>
        <dbReference type="Proteomes" id="UP001497482"/>
    </source>
</evidence>
<dbReference type="AlphaFoldDB" id="A0AAV2K5T2"/>
<feature type="compositionally biased region" description="Basic and acidic residues" evidence="1">
    <location>
        <begin position="84"/>
        <end position="94"/>
    </location>
</feature>
<sequence length="100" mass="11035">MFPINDNKPVSSFVSFTSLLFTSAPLNTSTSFTTITLSPKKAAAQGPEPDPAGDRRALRLHTAPSRGPLRRLPEETSPARQRANKTEEDQREEMQAVGRR</sequence>
<gene>
    <name evidence="2" type="ORF">KC01_LOCUS14620</name>
</gene>
<feature type="region of interest" description="Disordered" evidence="1">
    <location>
        <begin position="36"/>
        <end position="100"/>
    </location>
</feature>
<name>A0AAV2K5T2_KNICA</name>
<evidence type="ECO:0000256" key="1">
    <source>
        <dbReference type="SAM" id="MobiDB-lite"/>
    </source>
</evidence>
<organism evidence="2 3">
    <name type="scientific">Knipowitschia caucasica</name>
    <name type="common">Caucasian dwarf goby</name>
    <name type="synonym">Pomatoschistus caucasicus</name>
    <dbReference type="NCBI Taxonomy" id="637954"/>
    <lineage>
        <taxon>Eukaryota</taxon>
        <taxon>Metazoa</taxon>
        <taxon>Chordata</taxon>
        <taxon>Craniata</taxon>
        <taxon>Vertebrata</taxon>
        <taxon>Euteleostomi</taxon>
        <taxon>Actinopterygii</taxon>
        <taxon>Neopterygii</taxon>
        <taxon>Teleostei</taxon>
        <taxon>Neoteleostei</taxon>
        <taxon>Acanthomorphata</taxon>
        <taxon>Gobiaria</taxon>
        <taxon>Gobiiformes</taxon>
        <taxon>Gobioidei</taxon>
        <taxon>Gobiidae</taxon>
        <taxon>Gobiinae</taxon>
        <taxon>Knipowitschia</taxon>
    </lineage>
</organism>